<accession>A0A4R0R5S4</accession>
<feature type="compositionally biased region" description="Basic and acidic residues" evidence="1">
    <location>
        <begin position="62"/>
        <end position="85"/>
    </location>
</feature>
<feature type="region of interest" description="Disordered" evidence="1">
    <location>
        <begin position="1"/>
        <end position="33"/>
    </location>
</feature>
<evidence type="ECO:0000313" key="2">
    <source>
        <dbReference type="EMBL" id="TCD62702.1"/>
    </source>
</evidence>
<dbReference type="AlphaFoldDB" id="A0A4R0R5S4"/>
<proteinExistence type="predicted"/>
<protein>
    <submittedName>
        <fullName evidence="2">Uncharacterized protein</fullName>
    </submittedName>
</protein>
<feature type="compositionally biased region" description="Basic and acidic residues" evidence="1">
    <location>
        <begin position="122"/>
        <end position="131"/>
    </location>
</feature>
<evidence type="ECO:0000313" key="3">
    <source>
        <dbReference type="Proteomes" id="UP000292702"/>
    </source>
</evidence>
<dbReference type="Proteomes" id="UP000292702">
    <property type="component" value="Unassembled WGS sequence"/>
</dbReference>
<dbReference type="OrthoDB" id="2799088at2759"/>
<dbReference type="EMBL" id="RWJN01000351">
    <property type="protein sequence ID" value="TCD62702.1"/>
    <property type="molecule type" value="Genomic_DNA"/>
</dbReference>
<feature type="region of interest" description="Disordered" evidence="1">
    <location>
        <begin position="46"/>
        <end position="141"/>
    </location>
</feature>
<name>A0A4R0R5S4_9APHY</name>
<gene>
    <name evidence="2" type="ORF">EIP91_006527</name>
</gene>
<dbReference type="Gene3D" id="1.10.10.2360">
    <property type="match status" value="1"/>
</dbReference>
<reference evidence="2 3" key="1">
    <citation type="submission" date="2018-11" db="EMBL/GenBank/DDBJ databases">
        <title>Genome assembly of Steccherinum ochraceum LE-BIN_3174, the white-rot fungus of the Steccherinaceae family (The Residual Polyporoid clade, Polyporales, Basidiomycota).</title>
        <authorList>
            <person name="Fedorova T.V."/>
            <person name="Glazunova O.A."/>
            <person name="Landesman E.O."/>
            <person name="Moiseenko K.V."/>
            <person name="Psurtseva N.V."/>
            <person name="Savinova O.S."/>
            <person name="Shakhova N.V."/>
            <person name="Tyazhelova T.V."/>
            <person name="Vasina D.V."/>
        </authorList>
    </citation>
    <scope>NUCLEOTIDE SEQUENCE [LARGE SCALE GENOMIC DNA]</scope>
    <source>
        <strain evidence="2 3">LE-BIN_3174</strain>
    </source>
</reference>
<feature type="compositionally biased region" description="Low complexity" evidence="1">
    <location>
        <begin position="12"/>
        <end position="24"/>
    </location>
</feature>
<organism evidence="2 3">
    <name type="scientific">Steccherinum ochraceum</name>
    <dbReference type="NCBI Taxonomy" id="92696"/>
    <lineage>
        <taxon>Eukaryota</taxon>
        <taxon>Fungi</taxon>
        <taxon>Dikarya</taxon>
        <taxon>Basidiomycota</taxon>
        <taxon>Agaricomycotina</taxon>
        <taxon>Agaricomycetes</taxon>
        <taxon>Polyporales</taxon>
        <taxon>Steccherinaceae</taxon>
        <taxon>Steccherinum</taxon>
    </lineage>
</organism>
<keyword evidence="3" id="KW-1185">Reference proteome</keyword>
<sequence>MSSPHNPQGDEPALSPLGLSHLGPSPLPNFTPINIGAPLPRRALKPVPLPDVPPNVAMPGDHLGKGKGKVEEAPRRDEFAFHSEIDVEEDVMGRRNRPRLDAGPEGHNREGYPARFFGNGEQGKRHGTEQRRTRRSVGSRKSLVAAHDEVLQSITCSPELAQYSFEELRVECYAKSYIATSGPPPPADPERGQFIPPAFTPFVSPTSPLLLSNDTLRDVAMSDQSSFVSAFTFNMSPSAQHI</sequence>
<evidence type="ECO:0000256" key="1">
    <source>
        <dbReference type="SAM" id="MobiDB-lite"/>
    </source>
</evidence>
<comment type="caution">
    <text evidence="2">The sequence shown here is derived from an EMBL/GenBank/DDBJ whole genome shotgun (WGS) entry which is preliminary data.</text>
</comment>
<feature type="compositionally biased region" description="Basic and acidic residues" evidence="1">
    <location>
        <begin position="98"/>
        <end position="112"/>
    </location>
</feature>